<dbReference type="SMART" id="SM00344">
    <property type="entry name" value="HTH_ASNC"/>
    <property type="match status" value="1"/>
</dbReference>
<dbReference type="Proteomes" id="UP000192330">
    <property type="component" value="Unassembled WGS sequence"/>
</dbReference>
<dbReference type="GO" id="GO:0043565">
    <property type="term" value="F:sequence-specific DNA binding"/>
    <property type="evidence" value="ECO:0007669"/>
    <property type="project" value="InterPro"/>
</dbReference>
<organism evidence="5 6">
    <name type="scientific">Primorskyibacter flagellatus</name>
    <dbReference type="NCBI Taxonomy" id="1387277"/>
    <lineage>
        <taxon>Bacteria</taxon>
        <taxon>Pseudomonadati</taxon>
        <taxon>Pseudomonadota</taxon>
        <taxon>Alphaproteobacteria</taxon>
        <taxon>Rhodobacterales</taxon>
        <taxon>Roseobacteraceae</taxon>
        <taxon>Primorskyibacter</taxon>
    </lineage>
</organism>
<dbReference type="Gene3D" id="3.30.70.920">
    <property type="match status" value="1"/>
</dbReference>
<dbReference type="InterPro" id="IPR019887">
    <property type="entry name" value="Tscrpt_reg_AsnC/Lrp_C"/>
</dbReference>
<gene>
    <name evidence="5" type="ORF">SAMN06295998_10780</name>
</gene>
<dbReference type="InterPro" id="IPR036388">
    <property type="entry name" value="WH-like_DNA-bd_sf"/>
</dbReference>
<evidence type="ECO:0000313" key="6">
    <source>
        <dbReference type="Proteomes" id="UP000192330"/>
    </source>
</evidence>
<dbReference type="GO" id="GO:0043200">
    <property type="term" value="P:response to amino acid"/>
    <property type="evidence" value="ECO:0007669"/>
    <property type="project" value="TreeGrafter"/>
</dbReference>
<keyword evidence="6" id="KW-1185">Reference proteome</keyword>
<name>A0A1W2CCR4_9RHOB</name>
<keyword evidence="1" id="KW-0805">Transcription regulation</keyword>
<dbReference type="InterPro" id="IPR011991">
    <property type="entry name" value="ArsR-like_HTH"/>
</dbReference>
<keyword evidence="3" id="KW-0804">Transcription</keyword>
<reference evidence="5 6" key="1">
    <citation type="submission" date="2017-04" db="EMBL/GenBank/DDBJ databases">
        <authorList>
            <person name="Afonso C.L."/>
            <person name="Miller P.J."/>
            <person name="Scott M.A."/>
            <person name="Spackman E."/>
            <person name="Goraichik I."/>
            <person name="Dimitrov K.M."/>
            <person name="Suarez D.L."/>
            <person name="Swayne D.E."/>
        </authorList>
    </citation>
    <scope>NUCLEOTIDE SEQUENCE [LARGE SCALE GENOMIC DNA]</scope>
    <source>
        <strain evidence="5 6">CGMCC 1.12644</strain>
    </source>
</reference>
<dbReference type="SUPFAM" id="SSF46785">
    <property type="entry name" value="Winged helix' DNA-binding domain"/>
    <property type="match status" value="1"/>
</dbReference>
<dbReference type="InterPro" id="IPR019888">
    <property type="entry name" value="Tscrpt_reg_AsnC-like"/>
</dbReference>
<evidence type="ECO:0000259" key="4">
    <source>
        <dbReference type="PROSITE" id="PS50956"/>
    </source>
</evidence>
<dbReference type="Gene3D" id="1.10.10.10">
    <property type="entry name" value="Winged helix-like DNA-binding domain superfamily/Winged helix DNA-binding domain"/>
    <property type="match status" value="1"/>
</dbReference>
<evidence type="ECO:0000256" key="2">
    <source>
        <dbReference type="ARBA" id="ARBA00023125"/>
    </source>
</evidence>
<dbReference type="PANTHER" id="PTHR30154">
    <property type="entry name" value="LEUCINE-RESPONSIVE REGULATORY PROTEIN"/>
    <property type="match status" value="1"/>
</dbReference>
<dbReference type="STRING" id="1387277.SAMN06295998_10780"/>
<dbReference type="PRINTS" id="PR00033">
    <property type="entry name" value="HTHASNC"/>
</dbReference>
<evidence type="ECO:0000256" key="3">
    <source>
        <dbReference type="ARBA" id="ARBA00023163"/>
    </source>
</evidence>
<proteinExistence type="predicted"/>
<evidence type="ECO:0000313" key="5">
    <source>
        <dbReference type="EMBL" id="SMC82983.1"/>
    </source>
</evidence>
<feature type="domain" description="HTH asnC-type" evidence="4">
    <location>
        <begin position="5"/>
        <end position="66"/>
    </location>
</feature>
<dbReference type="OrthoDB" id="9803143at2"/>
<dbReference type="Pfam" id="PF01037">
    <property type="entry name" value="AsnC_trans_reg"/>
    <property type="match status" value="1"/>
</dbReference>
<dbReference type="EMBL" id="FWYD01000007">
    <property type="protein sequence ID" value="SMC82983.1"/>
    <property type="molecule type" value="Genomic_DNA"/>
</dbReference>
<dbReference type="InterPro" id="IPR000485">
    <property type="entry name" value="AsnC-type_HTH_dom"/>
</dbReference>
<protein>
    <submittedName>
        <fullName evidence="5">Transcriptional regulator, AsnC family</fullName>
    </submittedName>
</protein>
<dbReference type="SUPFAM" id="SSF54909">
    <property type="entry name" value="Dimeric alpha+beta barrel"/>
    <property type="match status" value="1"/>
</dbReference>
<dbReference type="RefSeq" id="WP_084353119.1">
    <property type="nucleotide sequence ID" value="NZ_FWYD01000007.1"/>
</dbReference>
<evidence type="ECO:0000256" key="1">
    <source>
        <dbReference type="ARBA" id="ARBA00023015"/>
    </source>
</evidence>
<dbReference type="GO" id="GO:0005829">
    <property type="term" value="C:cytosol"/>
    <property type="evidence" value="ECO:0007669"/>
    <property type="project" value="TreeGrafter"/>
</dbReference>
<dbReference type="PROSITE" id="PS50956">
    <property type="entry name" value="HTH_ASNC_2"/>
    <property type="match status" value="1"/>
</dbReference>
<sequence>MKFDIDAIDLSILRALQKDARLSHQELSERVGLSPSPCSRRIRILESKNIIDGYSARIDERLLGFAMNIFVSVKLERQVDGCLAIFEREINLCPEVVDCWLMTGTRDYLMRVSVRDLDEFERFLTARLTGIKGVASIESAIPIRRVKGGMARLV</sequence>
<dbReference type="InterPro" id="IPR011008">
    <property type="entry name" value="Dimeric_a/b-barrel"/>
</dbReference>
<dbReference type="Pfam" id="PF13412">
    <property type="entry name" value="HTH_24"/>
    <property type="match status" value="1"/>
</dbReference>
<keyword evidence="2" id="KW-0238">DNA-binding</keyword>
<dbReference type="AlphaFoldDB" id="A0A1W2CCR4"/>
<dbReference type="InterPro" id="IPR036390">
    <property type="entry name" value="WH_DNA-bd_sf"/>
</dbReference>
<dbReference type="PANTHER" id="PTHR30154:SF34">
    <property type="entry name" value="TRANSCRIPTIONAL REGULATOR AZLB"/>
    <property type="match status" value="1"/>
</dbReference>
<dbReference type="GO" id="GO:0006355">
    <property type="term" value="P:regulation of DNA-templated transcription"/>
    <property type="evidence" value="ECO:0007669"/>
    <property type="project" value="UniProtKB-ARBA"/>
</dbReference>
<dbReference type="CDD" id="cd00090">
    <property type="entry name" value="HTH_ARSR"/>
    <property type="match status" value="1"/>
</dbReference>
<accession>A0A1W2CCR4</accession>